<keyword evidence="2" id="KW-0732">Signal</keyword>
<feature type="compositionally biased region" description="Acidic residues" evidence="1">
    <location>
        <begin position="73"/>
        <end position="84"/>
    </location>
</feature>
<feature type="region of interest" description="Disordered" evidence="1">
    <location>
        <begin position="29"/>
        <end position="135"/>
    </location>
</feature>
<proteinExistence type="predicted"/>
<protein>
    <recommendedName>
        <fullName evidence="5">Cell wall anchor protein</fullName>
    </recommendedName>
</protein>
<comment type="caution">
    <text evidence="3">The sequence shown here is derived from an EMBL/GenBank/DDBJ whole genome shotgun (WGS) entry which is preliminary data.</text>
</comment>
<dbReference type="Proteomes" id="UP000486760">
    <property type="component" value="Unassembled WGS sequence"/>
</dbReference>
<organism evidence="3 4">
    <name type="scientific">Billgrantia pellis</name>
    <dbReference type="NCBI Taxonomy" id="2606936"/>
    <lineage>
        <taxon>Bacteria</taxon>
        <taxon>Pseudomonadati</taxon>
        <taxon>Pseudomonadota</taxon>
        <taxon>Gammaproteobacteria</taxon>
        <taxon>Oceanospirillales</taxon>
        <taxon>Halomonadaceae</taxon>
        <taxon>Billgrantia</taxon>
    </lineage>
</organism>
<feature type="compositionally biased region" description="Gly residues" evidence="1">
    <location>
        <begin position="106"/>
        <end position="115"/>
    </location>
</feature>
<sequence>MLSRDALKRIGVLGVTMGLVASPLAWSAGNDKEADATGEQGGTSTMTEGASGSAGSSGSAGAGSAGTNTDQGTEWEEENGDGMESENTGGGSGEVSNDPTEAGAPGVEGGQGTQGGEEPEPSGNDNPQGTGEGET</sequence>
<evidence type="ECO:0000313" key="3">
    <source>
        <dbReference type="EMBL" id="KAA0011955.1"/>
    </source>
</evidence>
<evidence type="ECO:0000256" key="2">
    <source>
        <dbReference type="SAM" id="SignalP"/>
    </source>
</evidence>
<dbReference type="AlphaFoldDB" id="A0A7V7G0H6"/>
<keyword evidence="4" id="KW-1185">Reference proteome</keyword>
<gene>
    <name evidence="3" type="ORF">F0A17_11690</name>
</gene>
<feature type="chain" id="PRO_5031166262" description="Cell wall anchor protein" evidence="2">
    <location>
        <begin position="28"/>
        <end position="135"/>
    </location>
</feature>
<feature type="signal peptide" evidence="2">
    <location>
        <begin position="1"/>
        <end position="27"/>
    </location>
</feature>
<evidence type="ECO:0008006" key="5">
    <source>
        <dbReference type="Google" id="ProtNLM"/>
    </source>
</evidence>
<evidence type="ECO:0000256" key="1">
    <source>
        <dbReference type="SAM" id="MobiDB-lite"/>
    </source>
</evidence>
<feature type="compositionally biased region" description="Low complexity" evidence="1">
    <location>
        <begin position="42"/>
        <end position="57"/>
    </location>
</feature>
<dbReference type="RefSeq" id="WP_149328516.1">
    <property type="nucleotide sequence ID" value="NZ_VTPY01000004.1"/>
</dbReference>
<dbReference type="EMBL" id="VTPY01000004">
    <property type="protein sequence ID" value="KAA0011955.1"/>
    <property type="molecule type" value="Genomic_DNA"/>
</dbReference>
<name>A0A7V7G0H6_9GAMM</name>
<accession>A0A7V7G0H6</accession>
<evidence type="ECO:0000313" key="4">
    <source>
        <dbReference type="Proteomes" id="UP000486760"/>
    </source>
</evidence>
<reference evidence="3 4" key="1">
    <citation type="submission" date="2019-08" db="EMBL/GenBank/DDBJ databases">
        <title>Bioinformatics analysis of the strain L3 and L5.</title>
        <authorList>
            <person name="Li X."/>
        </authorList>
    </citation>
    <scope>NUCLEOTIDE SEQUENCE [LARGE SCALE GENOMIC DNA]</scope>
    <source>
        <strain evidence="3 4">L5</strain>
    </source>
</reference>